<feature type="transmembrane region" description="Helical" evidence="11">
    <location>
        <begin position="144"/>
        <end position="166"/>
    </location>
</feature>
<evidence type="ECO:0000256" key="5">
    <source>
        <dbReference type="ARBA" id="ARBA00023040"/>
    </source>
</evidence>
<evidence type="ECO:0000256" key="11">
    <source>
        <dbReference type="SAM" id="Phobius"/>
    </source>
</evidence>
<comment type="similarity">
    <text evidence="10">Belongs to the G-protein coupled receptor 1 family.</text>
</comment>
<gene>
    <name evidence="13" type="ORF">CUNI_LOCUS7142</name>
</gene>
<evidence type="ECO:0000259" key="12">
    <source>
        <dbReference type="PROSITE" id="PS50262"/>
    </source>
</evidence>
<reference evidence="13" key="1">
    <citation type="submission" date="2021-04" db="EMBL/GenBank/DDBJ databases">
        <authorList>
            <consortium name="Molecular Ecology Group"/>
        </authorList>
    </citation>
    <scope>NUCLEOTIDE SEQUENCE</scope>
</reference>
<feature type="transmembrane region" description="Helical" evidence="11">
    <location>
        <begin position="245"/>
        <end position="266"/>
    </location>
</feature>
<dbReference type="Gene3D" id="1.20.1070.10">
    <property type="entry name" value="Rhodopsin 7-helix transmembrane proteins"/>
    <property type="match status" value="1"/>
</dbReference>
<dbReference type="PROSITE" id="PS50262">
    <property type="entry name" value="G_PROTEIN_RECEP_F1_2"/>
    <property type="match status" value="1"/>
</dbReference>
<evidence type="ECO:0000256" key="1">
    <source>
        <dbReference type="ARBA" id="ARBA00004651"/>
    </source>
</evidence>
<comment type="subcellular location">
    <subcellularLocation>
        <location evidence="1">Cell membrane</location>
        <topology evidence="1">Multi-pass membrane protein</topology>
    </subcellularLocation>
</comment>
<feature type="domain" description="G-protein coupled receptors family 1 profile" evidence="12">
    <location>
        <begin position="39"/>
        <end position="295"/>
    </location>
</feature>
<dbReference type="GO" id="GO:0004930">
    <property type="term" value="F:G protein-coupled receptor activity"/>
    <property type="evidence" value="ECO:0007669"/>
    <property type="project" value="UniProtKB-KW"/>
</dbReference>
<dbReference type="Proteomes" id="UP000678393">
    <property type="component" value="Unassembled WGS sequence"/>
</dbReference>
<keyword evidence="7 10" id="KW-0675">Receptor</keyword>
<proteinExistence type="inferred from homology"/>
<dbReference type="PANTHER" id="PTHR24246">
    <property type="entry name" value="OLFACTORY RECEPTOR AND ADENOSINE RECEPTOR"/>
    <property type="match status" value="1"/>
</dbReference>
<dbReference type="AlphaFoldDB" id="A0A8S3YXC3"/>
<dbReference type="EMBL" id="CAJHNH020001113">
    <property type="protein sequence ID" value="CAG5121584.1"/>
    <property type="molecule type" value="Genomic_DNA"/>
</dbReference>
<keyword evidence="4 11" id="KW-1133">Transmembrane helix</keyword>
<dbReference type="SUPFAM" id="SSF81321">
    <property type="entry name" value="Family A G protein-coupled receptor-like"/>
    <property type="match status" value="1"/>
</dbReference>
<evidence type="ECO:0000256" key="7">
    <source>
        <dbReference type="ARBA" id="ARBA00023170"/>
    </source>
</evidence>
<keyword evidence="9 10" id="KW-0807">Transducer</keyword>
<dbReference type="PANTHER" id="PTHR24246:SF27">
    <property type="entry name" value="ADENOSINE RECEPTOR, ISOFORM A"/>
    <property type="match status" value="1"/>
</dbReference>
<comment type="caution">
    <text evidence="13">The sequence shown here is derived from an EMBL/GenBank/DDBJ whole genome shotgun (WGS) entry which is preliminary data.</text>
</comment>
<keyword evidence="5 10" id="KW-0297">G-protein coupled receptor</keyword>
<evidence type="ECO:0000313" key="13">
    <source>
        <dbReference type="EMBL" id="CAG5121584.1"/>
    </source>
</evidence>
<accession>A0A8S3YXC3</accession>
<feature type="transmembrane region" description="Helical" evidence="11">
    <location>
        <begin position="186"/>
        <end position="207"/>
    </location>
</feature>
<evidence type="ECO:0000256" key="2">
    <source>
        <dbReference type="ARBA" id="ARBA00022475"/>
    </source>
</evidence>
<evidence type="ECO:0000256" key="4">
    <source>
        <dbReference type="ARBA" id="ARBA00022989"/>
    </source>
</evidence>
<dbReference type="PROSITE" id="PS00237">
    <property type="entry name" value="G_PROTEIN_RECEP_F1_1"/>
    <property type="match status" value="1"/>
</dbReference>
<evidence type="ECO:0000256" key="9">
    <source>
        <dbReference type="ARBA" id="ARBA00023224"/>
    </source>
</evidence>
<evidence type="ECO:0000256" key="10">
    <source>
        <dbReference type="RuleBase" id="RU000688"/>
    </source>
</evidence>
<protein>
    <recommendedName>
        <fullName evidence="12">G-protein coupled receptors family 1 profile domain-containing protein</fullName>
    </recommendedName>
</protein>
<evidence type="ECO:0000256" key="6">
    <source>
        <dbReference type="ARBA" id="ARBA00023136"/>
    </source>
</evidence>
<feature type="transmembrane region" description="Helical" evidence="11">
    <location>
        <begin position="59"/>
        <end position="86"/>
    </location>
</feature>
<dbReference type="InterPro" id="IPR017452">
    <property type="entry name" value="GPCR_Rhodpsn_7TM"/>
</dbReference>
<dbReference type="GO" id="GO:0005886">
    <property type="term" value="C:plasma membrane"/>
    <property type="evidence" value="ECO:0007669"/>
    <property type="project" value="UniProtKB-SubCell"/>
</dbReference>
<evidence type="ECO:0000313" key="14">
    <source>
        <dbReference type="Proteomes" id="UP000678393"/>
    </source>
</evidence>
<feature type="transmembrane region" description="Helical" evidence="11">
    <location>
        <begin position="23"/>
        <end position="47"/>
    </location>
</feature>
<keyword evidence="3 10" id="KW-0812">Transmembrane</keyword>
<keyword evidence="14" id="KW-1185">Reference proteome</keyword>
<name>A0A8S3YXC3_9EUPU</name>
<keyword evidence="2" id="KW-1003">Cell membrane</keyword>
<keyword evidence="6 11" id="KW-0472">Membrane</keyword>
<dbReference type="CDD" id="cd00637">
    <property type="entry name" value="7tm_classA_rhodopsin-like"/>
    <property type="match status" value="1"/>
</dbReference>
<dbReference type="InterPro" id="IPR000276">
    <property type="entry name" value="GPCR_Rhodpsn"/>
</dbReference>
<evidence type="ECO:0000256" key="3">
    <source>
        <dbReference type="ARBA" id="ARBA00022692"/>
    </source>
</evidence>
<sequence>MYNITADEYTTRRKELWIQGYSYLFYVAKVLVMTISIGLNVTVLVTIKLSKRLRTIPCLYMVSLAVSDLTFSCNGIFHSTIVIIVACTHDWPSYQMANTFGTSVTFVFFFSIFSTYGNLILISLERWVYISQPFWYQRVISHRLAVFSIACIWIASTVVNVDILITGDDFPVINKEMVKYGIIFPALHFIWCVIICSIYIHIAVITLRHIKAMKKTAYVCIAANTDNEDLKLMVLKKKMAHVRMLLFVFGSFFLLLTPTFCCNIYATITKKINGDLMGFAKLLMCAHSCSNFFVYAFQDKEFKRALGKLFGKYGFGRDDTKVYPKQVYSSTVGFDTGHSKTYPSFD</sequence>
<feature type="transmembrane region" description="Helical" evidence="11">
    <location>
        <begin position="106"/>
        <end position="124"/>
    </location>
</feature>
<keyword evidence="8" id="KW-0325">Glycoprotein</keyword>
<dbReference type="OrthoDB" id="6130592at2759"/>
<dbReference type="PRINTS" id="PR00237">
    <property type="entry name" value="GPCRRHODOPSN"/>
</dbReference>
<organism evidence="13 14">
    <name type="scientific">Candidula unifasciata</name>
    <dbReference type="NCBI Taxonomy" id="100452"/>
    <lineage>
        <taxon>Eukaryota</taxon>
        <taxon>Metazoa</taxon>
        <taxon>Spiralia</taxon>
        <taxon>Lophotrochozoa</taxon>
        <taxon>Mollusca</taxon>
        <taxon>Gastropoda</taxon>
        <taxon>Heterobranchia</taxon>
        <taxon>Euthyneura</taxon>
        <taxon>Panpulmonata</taxon>
        <taxon>Eupulmonata</taxon>
        <taxon>Stylommatophora</taxon>
        <taxon>Helicina</taxon>
        <taxon>Helicoidea</taxon>
        <taxon>Geomitridae</taxon>
        <taxon>Candidula</taxon>
    </lineage>
</organism>
<dbReference type="Pfam" id="PF00001">
    <property type="entry name" value="7tm_1"/>
    <property type="match status" value="1"/>
</dbReference>
<evidence type="ECO:0000256" key="8">
    <source>
        <dbReference type="ARBA" id="ARBA00023180"/>
    </source>
</evidence>